<accession>A0A8H7Z4I3</accession>
<dbReference type="VEuPathDB" id="FungiDB:I7I52_02202"/>
<proteinExistence type="predicted"/>
<reference evidence="1 2" key="1">
    <citation type="submission" date="2021-01" db="EMBL/GenBank/DDBJ databases">
        <title>Chromosome-level genome assembly of a human fungal pathogen reveals clustering of transcriptionally co-regulated genes.</title>
        <authorList>
            <person name="Voorhies M."/>
            <person name="Cohen S."/>
            <person name="Shea T.P."/>
            <person name="Petrus S."/>
            <person name="Munoz J.F."/>
            <person name="Poplawski S."/>
            <person name="Goldman W.E."/>
            <person name="Michael T."/>
            <person name="Cuomo C.A."/>
            <person name="Sil A."/>
            <person name="Beyhan S."/>
        </authorList>
    </citation>
    <scope>NUCLEOTIDE SEQUENCE [LARGE SCALE GENOMIC DNA]</scope>
    <source>
        <strain evidence="1 2">G184AR</strain>
    </source>
</reference>
<comment type="caution">
    <text evidence="1">The sequence shown here is derived from an EMBL/GenBank/DDBJ whole genome shotgun (WGS) entry which is preliminary data.</text>
</comment>
<name>A0A8H7Z4I3_AJECA</name>
<gene>
    <name evidence="1" type="ORF">I7I52_02202</name>
</gene>
<organism evidence="1 2">
    <name type="scientific">Ajellomyces capsulatus</name>
    <name type="common">Darling's disease fungus</name>
    <name type="synonym">Histoplasma capsulatum</name>
    <dbReference type="NCBI Taxonomy" id="5037"/>
    <lineage>
        <taxon>Eukaryota</taxon>
        <taxon>Fungi</taxon>
        <taxon>Dikarya</taxon>
        <taxon>Ascomycota</taxon>
        <taxon>Pezizomycotina</taxon>
        <taxon>Eurotiomycetes</taxon>
        <taxon>Eurotiomycetidae</taxon>
        <taxon>Onygenales</taxon>
        <taxon>Ajellomycetaceae</taxon>
        <taxon>Histoplasma</taxon>
    </lineage>
</organism>
<dbReference type="Proteomes" id="UP000670092">
    <property type="component" value="Unassembled WGS sequence"/>
</dbReference>
<dbReference type="AlphaFoldDB" id="A0A8H7Z4I3"/>
<evidence type="ECO:0000313" key="1">
    <source>
        <dbReference type="EMBL" id="KAG5304014.1"/>
    </source>
</evidence>
<evidence type="ECO:0000313" key="2">
    <source>
        <dbReference type="Proteomes" id="UP000670092"/>
    </source>
</evidence>
<dbReference type="EMBL" id="JAEVHI010000001">
    <property type="protein sequence ID" value="KAG5304014.1"/>
    <property type="molecule type" value="Genomic_DNA"/>
</dbReference>
<sequence>MTSLSRKAAYMCQRATTTALVLVFSGLSHPHTHTHTHTQDSDGDMRLRRHGMAFHSIYHVYLPSWL</sequence>
<protein>
    <submittedName>
        <fullName evidence="1">Uncharacterized protein</fullName>
    </submittedName>
</protein>